<dbReference type="InterPro" id="IPR036400">
    <property type="entry name" value="Cyt_B5-like_heme/steroid_sf"/>
</dbReference>
<dbReference type="InterPro" id="IPR014876">
    <property type="entry name" value="DEK_C"/>
</dbReference>
<feature type="region of interest" description="Disordered" evidence="16">
    <location>
        <begin position="1643"/>
        <end position="1764"/>
    </location>
</feature>
<comment type="caution">
    <text evidence="20">The sequence shown here is derived from an EMBL/GenBank/DDBJ whole genome shotgun (WGS) entry which is preliminary data.</text>
</comment>
<evidence type="ECO:0000256" key="14">
    <source>
        <dbReference type="ARBA" id="ARBA00023203"/>
    </source>
</evidence>
<dbReference type="PROSITE" id="PS51456">
    <property type="entry name" value="MYOSIN_MOTOR"/>
    <property type="match status" value="1"/>
</dbReference>
<evidence type="ECO:0000259" key="18">
    <source>
        <dbReference type="PROSITE" id="PS51456"/>
    </source>
</evidence>
<keyword evidence="6 17" id="KW-0812">Transmembrane</keyword>
<dbReference type="PANTHER" id="PTHR22914:SF45">
    <property type="entry name" value="CHITIN SYNTHASE"/>
    <property type="match status" value="1"/>
</dbReference>
<feature type="region of interest" description="Actin-binding" evidence="15">
    <location>
        <begin position="600"/>
        <end position="622"/>
    </location>
</feature>
<dbReference type="PRINTS" id="PR00193">
    <property type="entry name" value="MYOSINHEAVY"/>
</dbReference>
<dbReference type="Pfam" id="PF00063">
    <property type="entry name" value="Myosin_head"/>
    <property type="match status" value="1"/>
</dbReference>
<dbReference type="Pfam" id="PF00173">
    <property type="entry name" value="Cyt-b5"/>
    <property type="match status" value="1"/>
</dbReference>
<dbReference type="InterPro" id="IPR036037">
    <property type="entry name" value="MYSc_Myo17"/>
</dbReference>
<dbReference type="Proteomes" id="UP000193498">
    <property type="component" value="Unassembled WGS sequence"/>
</dbReference>
<dbReference type="GO" id="GO:0030428">
    <property type="term" value="C:cell septum"/>
    <property type="evidence" value="ECO:0007669"/>
    <property type="project" value="TreeGrafter"/>
</dbReference>
<organism evidence="20 21">
    <name type="scientific">Basidiobolus meristosporus CBS 931.73</name>
    <dbReference type="NCBI Taxonomy" id="1314790"/>
    <lineage>
        <taxon>Eukaryota</taxon>
        <taxon>Fungi</taxon>
        <taxon>Fungi incertae sedis</taxon>
        <taxon>Zoopagomycota</taxon>
        <taxon>Entomophthoromycotina</taxon>
        <taxon>Basidiobolomycetes</taxon>
        <taxon>Basidiobolales</taxon>
        <taxon>Basidiobolaceae</taxon>
        <taxon>Basidiobolus</taxon>
    </lineage>
</organism>
<protein>
    <recommendedName>
        <fullName evidence="2">chitin synthase</fullName>
        <ecNumber evidence="2">2.4.1.16</ecNumber>
    </recommendedName>
</protein>
<dbReference type="GO" id="GO:0004100">
    <property type="term" value="F:chitin synthase activity"/>
    <property type="evidence" value="ECO:0007669"/>
    <property type="project" value="UniProtKB-EC"/>
</dbReference>
<dbReference type="Gene3D" id="1.10.10.820">
    <property type="match status" value="1"/>
</dbReference>
<reference evidence="20 21" key="1">
    <citation type="submission" date="2016-07" db="EMBL/GenBank/DDBJ databases">
        <title>Pervasive Adenine N6-methylation of Active Genes in Fungi.</title>
        <authorList>
            <consortium name="DOE Joint Genome Institute"/>
            <person name="Mondo S.J."/>
            <person name="Dannebaum R.O."/>
            <person name="Kuo R.C."/>
            <person name="Labutti K."/>
            <person name="Haridas S."/>
            <person name="Kuo A."/>
            <person name="Salamov A."/>
            <person name="Ahrendt S.R."/>
            <person name="Lipzen A."/>
            <person name="Sullivan W."/>
            <person name="Andreopoulos W.B."/>
            <person name="Clum A."/>
            <person name="Lindquist E."/>
            <person name="Daum C."/>
            <person name="Ramamoorthy G.K."/>
            <person name="Gryganskyi A."/>
            <person name="Culley D."/>
            <person name="Magnuson J.K."/>
            <person name="James T.Y."/>
            <person name="O'Malley M.A."/>
            <person name="Stajich J.E."/>
            <person name="Spatafora J.W."/>
            <person name="Visel A."/>
            <person name="Grigoriev I.V."/>
        </authorList>
    </citation>
    <scope>NUCLEOTIDE SEQUENCE [LARGE SCALE GENOMIC DNA]</scope>
    <source>
        <strain evidence="20 21">CBS 931.73</strain>
    </source>
</reference>
<sequence length="1843" mass="207340">MSGASNPPGGGWDLSHLSSFNEDEATAFLRDLYQKGDFYAKIGARTLVSINPYISTDTDSQASLQQYVASYKDISGKRQVLPPHIFDLTSNAYLDMRRTGYDQVVIFSGETGSGKSHNKNLGLRMLAGLREASKKETHIMSQIINAISVLEVFGNSRTPTNVNASRYGNYTEIQFNERGRVIGAKILDYLLEKSRVTNSTMDNANFHVFRCLLSGISVEEQNHLRLADVNAYVPGTSASDNPSTITLDELRSAMKSLGFNKKYQTQIFRLLAAILHLGNIAFADNQNRPNEAATIKNEEVLKNVAEFLGVSVSDLMGVLTYKSTLIGKEICTLFLNAQKAGEQRDSLSKALYSLLFSWIVEFINTKLCAEKQTNFIGFVDMPGFQNFDVNGFDQFCVNFANERIHHFMNHHIFEALNEEYNEQGIPLPDAPYFDNSPCLELLVKPGTGLISLMDRKTNPSAADSTEHLLETFKKHHSSRSNFHLPPRNSSGSFSIQHFAGKVTYSIGEFVEKNGDTIGSDFIGLFRGGADVVSTSNPFIAGLFSNKNVAYESHPRNEATIIAAQQSAMPTRQPSMRRTRTKSTKDSKKVASIAGQLQCALEELVETLQETVPWFVLCLRPNDAEKPRQFDSQKVKQQVRCMGLAEIAKRRQIDYTNSLTHEEFLERYAAVFQPMGLDQARDPKQKCQATCTIFGWGEKDMFVGNTKVYLAFDAWRNLEDNLRLYEAESKKPRPEAVTAPAEARNIQMPAITRPSSPGSRSFASAAETRSFYSDDDYFERPESVSTTPSAIFESQYALKGSELKAEAELPAEEAEPPSKQRKQWVCCTWCLTWWIPSSALSTCGRMKRPDVRMAWREKTALCILILFFCAIVVFFLIFFGPIICPRQYVYSDSELAGYNTAQNPYISIHGEVFTIKDYNHHTVSSTQMMKYAGTDASGLFPIQLSDLCTGYNGPIDPTINIYNYSLDPNAIYHDYRFSTVGNSYMNFYTDNVMAMLRAKYKKGLMAYSASYVRSKGQSGYSIAIIDGAVYDMDSYARGQIMSIAPPGYTAVAATPFMDPQLVEIFRNNQGQDVTRNFNTLYANQPDLKANMKTCLRNIFYVGTVDTRNSAQCQFSNYFLLSATIFLTAIMLFKFLAALQLGSLREPEEHDKFVVCQVPCYTEGEDSLKRTIDSLAVLRYDDKRKLLFIVADGMIVGGGNDKPTPMIVLDILGADTSVDREPLVYKALGEGNQQLNMAKVYTGLYECSGHAVPYLVVVKIGKPSERSRPGNRGKRDSQLILMQFFNKVHFNSEMSPLELEMYHQIKNVIGVDPYFYEYVLMVDADTIVLPDSLNRMVSCMLNDSKIMGLCGETQLLNAKASYITMIQVYEYFISHHLSKAFESLFGSVTCLPGCFCMYRFRTPTKNQPLLIANIIIEDYSENKVDTLHKKNLLSLGEDRYLTTLMLKHFNYNKMTFTPDAKCQTNAPDEWSVLLSQRRRWINSTIHNLAELLHLPRLCGFCCFSMRFVVFVDLLSTIIMPVQCFYLGYLLYKCITDPSSFQLISIIMLVAIYGLQIFIFLIKRQWQHIGWMIVYLLSLPIFSFFLPVYAFWHFDDFSWGNTRVVVGEKGKVAHVSSEEKFDPASVPLKKWGDYEQELWEADTYVSHDSKGSGQSYSRSKSRGPEGLSYISMPSPSVHGSVDPYYSSGGRGRSVTPVPHSAQSLSPYPTSLRGQSHSKDRGSRAHSAARSEYRDYSRNRGAATPEVSRQRPRASNASSVPPYTSSANVNEYHPVMQGVGGRGGALSNLPTDQEIMDEVQQILSTANLMSITKKQVRDELSRYFGMDMTIKKEFINNCIDIILQGHQ</sequence>
<dbReference type="Gene3D" id="1.20.58.530">
    <property type="match status" value="1"/>
</dbReference>
<evidence type="ECO:0000313" key="20">
    <source>
        <dbReference type="EMBL" id="ORX93498.1"/>
    </source>
</evidence>
<dbReference type="SUPFAM" id="SSF55856">
    <property type="entry name" value="Cytochrome b5-like heme/steroid binding domain"/>
    <property type="match status" value="1"/>
</dbReference>
<feature type="domain" description="Myosin motor" evidence="18">
    <location>
        <begin position="9"/>
        <end position="722"/>
    </location>
</feature>
<evidence type="ECO:0000256" key="8">
    <source>
        <dbReference type="ARBA" id="ARBA00022840"/>
    </source>
</evidence>
<keyword evidence="10 15" id="KW-0518">Myosin</keyword>
<feature type="transmembrane region" description="Helical" evidence="17">
    <location>
        <begin position="1538"/>
        <end position="1559"/>
    </location>
</feature>
<evidence type="ECO:0000256" key="13">
    <source>
        <dbReference type="ARBA" id="ARBA00023180"/>
    </source>
</evidence>
<dbReference type="SUPFAM" id="SSF53448">
    <property type="entry name" value="Nucleotide-diphospho-sugar transferases"/>
    <property type="match status" value="1"/>
</dbReference>
<dbReference type="Pfam" id="PF08766">
    <property type="entry name" value="DEK_C"/>
    <property type="match status" value="1"/>
</dbReference>
<feature type="transmembrane region" description="Helical" evidence="17">
    <location>
        <begin position="860"/>
        <end position="882"/>
    </location>
</feature>
<dbReference type="Gene3D" id="3.40.850.10">
    <property type="entry name" value="Kinesin motor domain"/>
    <property type="match status" value="1"/>
</dbReference>
<dbReference type="InterPro" id="IPR036961">
    <property type="entry name" value="Kinesin_motor_dom_sf"/>
</dbReference>
<dbReference type="InterPro" id="IPR027417">
    <property type="entry name" value="P-loop_NTPase"/>
</dbReference>
<dbReference type="PANTHER" id="PTHR22914">
    <property type="entry name" value="CHITIN SYNTHASE"/>
    <property type="match status" value="1"/>
</dbReference>
<dbReference type="SMART" id="SM00242">
    <property type="entry name" value="MYSc"/>
    <property type="match status" value="1"/>
</dbReference>
<dbReference type="GO" id="GO:0005524">
    <property type="term" value="F:ATP binding"/>
    <property type="evidence" value="ECO:0007669"/>
    <property type="project" value="UniProtKB-UniRule"/>
</dbReference>
<evidence type="ECO:0000256" key="17">
    <source>
        <dbReference type="SAM" id="Phobius"/>
    </source>
</evidence>
<dbReference type="SUPFAM" id="SSF109715">
    <property type="entry name" value="DEK C-terminal domain"/>
    <property type="match status" value="1"/>
</dbReference>
<dbReference type="Gene3D" id="1.20.120.720">
    <property type="entry name" value="Myosin VI head, motor domain, U50 subdomain"/>
    <property type="match status" value="1"/>
</dbReference>
<evidence type="ECO:0000256" key="10">
    <source>
        <dbReference type="ARBA" id="ARBA00023123"/>
    </source>
</evidence>
<evidence type="ECO:0000313" key="21">
    <source>
        <dbReference type="Proteomes" id="UP000193498"/>
    </source>
</evidence>
<keyword evidence="7 15" id="KW-0547">Nucleotide-binding</keyword>
<dbReference type="InterPro" id="IPR001199">
    <property type="entry name" value="Cyt_B5-like_heme/steroid-bd"/>
</dbReference>
<feature type="region of interest" description="Disordered" evidence="16">
    <location>
        <begin position="566"/>
        <end position="585"/>
    </location>
</feature>
<keyword evidence="5" id="KW-0808">Transferase</keyword>
<feature type="compositionally biased region" description="Polar residues" evidence="16">
    <location>
        <begin position="1697"/>
        <end position="1711"/>
    </location>
</feature>
<dbReference type="GO" id="GO:0016459">
    <property type="term" value="C:myosin complex"/>
    <property type="evidence" value="ECO:0007669"/>
    <property type="project" value="UniProtKB-KW"/>
</dbReference>
<keyword evidence="9 17" id="KW-1133">Transmembrane helix</keyword>
<keyword evidence="12 15" id="KW-0505">Motor protein</keyword>
<feature type="compositionally biased region" description="Basic and acidic residues" evidence="16">
    <location>
        <begin position="1713"/>
        <end position="1734"/>
    </location>
</feature>
<keyword evidence="3" id="KW-1003">Cell membrane</keyword>
<evidence type="ECO:0000256" key="5">
    <source>
        <dbReference type="ARBA" id="ARBA00022679"/>
    </source>
</evidence>
<dbReference type="GO" id="GO:0003779">
    <property type="term" value="F:actin binding"/>
    <property type="evidence" value="ECO:0007669"/>
    <property type="project" value="UniProtKB-KW"/>
</dbReference>
<evidence type="ECO:0000256" key="9">
    <source>
        <dbReference type="ARBA" id="ARBA00022989"/>
    </source>
</evidence>
<evidence type="ECO:0000256" key="16">
    <source>
        <dbReference type="SAM" id="MobiDB-lite"/>
    </source>
</evidence>
<proteinExistence type="inferred from homology"/>
<keyword evidence="13" id="KW-0325">Glycoprotein</keyword>
<dbReference type="CDD" id="cd14879">
    <property type="entry name" value="MYSc_Myo17"/>
    <property type="match status" value="1"/>
</dbReference>
<dbReference type="Pfam" id="PF03142">
    <property type="entry name" value="Chitin_synth_2"/>
    <property type="match status" value="1"/>
</dbReference>
<dbReference type="EC" id="2.4.1.16" evidence="2"/>
<evidence type="ECO:0000256" key="4">
    <source>
        <dbReference type="ARBA" id="ARBA00022676"/>
    </source>
</evidence>
<keyword evidence="8 15" id="KW-0067">ATP-binding</keyword>
<feature type="domain" description="DEK-C" evidence="19">
    <location>
        <begin position="1785"/>
        <end position="1840"/>
    </location>
</feature>
<dbReference type="PROSITE" id="PS51998">
    <property type="entry name" value="DEK_C"/>
    <property type="match status" value="1"/>
</dbReference>
<dbReference type="GO" id="GO:0006031">
    <property type="term" value="P:chitin biosynthetic process"/>
    <property type="evidence" value="ECO:0007669"/>
    <property type="project" value="TreeGrafter"/>
</dbReference>
<evidence type="ECO:0000259" key="19">
    <source>
        <dbReference type="PROSITE" id="PS51998"/>
    </source>
</evidence>
<name>A0A1Y1Y682_9FUNG</name>
<comment type="subcellular location">
    <subcellularLocation>
        <location evidence="1">Cell membrane</location>
        <topology evidence="1">Multi-pass membrane protein</topology>
    </subcellularLocation>
</comment>
<gene>
    <name evidence="20" type="ORF">K493DRAFT_338238</name>
</gene>
<dbReference type="EMBL" id="MCFE01000233">
    <property type="protein sequence ID" value="ORX93498.1"/>
    <property type="molecule type" value="Genomic_DNA"/>
</dbReference>
<keyword evidence="14 15" id="KW-0009">Actin-binding</keyword>
<feature type="compositionally biased region" description="Polar residues" evidence="16">
    <location>
        <begin position="752"/>
        <end position="761"/>
    </location>
</feature>
<dbReference type="GO" id="GO:0003774">
    <property type="term" value="F:cytoskeletal motor activity"/>
    <property type="evidence" value="ECO:0007669"/>
    <property type="project" value="UniProtKB-UniRule"/>
</dbReference>
<dbReference type="GO" id="GO:0005886">
    <property type="term" value="C:plasma membrane"/>
    <property type="evidence" value="ECO:0007669"/>
    <property type="project" value="UniProtKB-SubCell"/>
</dbReference>
<feature type="transmembrane region" description="Helical" evidence="17">
    <location>
        <begin position="1505"/>
        <end position="1526"/>
    </location>
</feature>
<evidence type="ECO:0000256" key="2">
    <source>
        <dbReference type="ARBA" id="ARBA00012543"/>
    </source>
</evidence>
<dbReference type="CDD" id="cd04190">
    <property type="entry name" value="Chitin_synth_C"/>
    <property type="match status" value="1"/>
</dbReference>
<evidence type="ECO:0000256" key="3">
    <source>
        <dbReference type="ARBA" id="ARBA00022475"/>
    </source>
</evidence>
<accession>A0A1Y1Y682</accession>
<evidence type="ECO:0000256" key="12">
    <source>
        <dbReference type="ARBA" id="ARBA00023175"/>
    </source>
</evidence>
<feature type="compositionally biased region" description="Polar residues" evidence="16">
    <location>
        <begin position="1749"/>
        <end position="1764"/>
    </location>
</feature>
<evidence type="ECO:0000256" key="1">
    <source>
        <dbReference type="ARBA" id="ARBA00004651"/>
    </source>
</evidence>
<dbReference type="OrthoDB" id="370884at2759"/>
<dbReference type="Gene3D" id="1.20.5.4820">
    <property type="match status" value="1"/>
</dbReference>
<evidence type="ECO:0000256" key="6">
    <source>
        <dbReference type="ARBA" id="ARBA00022692"/>
    </source>
</evidence>
<evidence type="ECO:0000256" key="11">
    <source>
        <dbReference type="ARBA" id="ARBA00023136"/>
    </source>
</evidence>
<evidence type="ECO:0000256" key="7">
    <source>
        <dbReference type="ARBA" id="ARBA00022741"/>
    </source>
</evidence>
<keyword evidence="21" id="KW-1185">Reference proteome</keyword>
<comment type="similarity">
    <text evidence="15">Belongs to the TRAFAC class myosin-kinesin ATPase superfamily. Myosin family.</text>
</comment>
<dbReference type="Gene3D" id="1.10.10.60">
    <property type="entry name" value="Homeodomain-like"/>
    <property type="match status" value="1"/>
</dbReference>
<dbReference type="InterPro" id="IPR029044">
    <property type="entry name" value="Nucleotide-diphossugar_trans"/>
</dbReference>
<keyword evidence="11 17" id="KW-0472">Membrane</keyword>
<feature type="region of interest" description="Disordered" evidence="16">
    <location>
        <begin position="732"/>
        <end position="761"/>
    </location>
</feature>
<dbReference type="InParanoid" id="A0A1Y1Y682"/>
<feature type="binding site" evidence="15">
    <location>
        <begin position="109"/>
        <end position="116"/>
    </location>
    <ligand>
        <name>ATP</name>
        <dbReference type="ChEBI" id="CHEBI:30616"/>
    </ligand>
</feature>
<dbReference type="InterPro" id="IPR004835">
    <property type="entry name" value="Chitin_synth"/>
</dbReference>
<keyword evidence="4" id="KW-0328">Glycosyltransferase</keyword>
<dbReference type="InterPro" id="IPR001609">
    <property type="entry name" value="Myosin_head_motor_dom-like"/>
</dbReference>
<dbReference type="STRING" id="1314790.A0A1Y1Y682"/>
<evidence type="ECO:0000256" key="15">
    <source>
        <dbReference type="PROSITE-ProRule" id="PRU00782"/>
    </source>
</evidence>
<dbReference type="GO" id="GO:0031505">
    <property type="term" value="P:fungal-type cell wall organization"/>
    <property type="evidence" value="ECO:0007669"/>
    <property type="project" value="TreeGrafter"/>
</dbReference>
<feature type="transmembrane region" description="Helical" evidence="17">
    <location>
        <begin position="1566"/>
        <end position="1589"/>
    </location>
</feature>
<feature type="transmembrane region" description="Helical" evidence="17">
    <location>
        <begin position="1116"/>
        <end position="1135"/>
    </location>
</feature>
<dbReference type="SUPFAM" id="SSF52540">
    <property type="entry name" value="P-loop containing nucleoside triphosphate hydrolases"/>
    <property type="match status" value="1"/>
</dbReference>